<evidence type="ECO:0000256" key="1">
    <source>
        <dbReference type="SAM" id="MobiDB-lite"/>
    </source>
</evidence>
<comment type="caution">
    <text evidence="2">The sequence shown here is derived from an EMBL/GenBank/DDBJ whole genome shotgun (WGS) entry which is preliminary data.</text>
</comment>
<proteinExistence type="predicted"/>
<evidence type="ECO:0000313" key="3">
    <source>
        <dbReference type="Proteomes" id="UP001303222"/>
    </source>
</evidence>
<reference evidence="2" key="1">
    <citation type="journal article" date="2023" name="Mol. Phylogenet. Evol.">
        <title>Genome-scale phylogeny and comparative genomics of the fungal order Sordariales.</title>
        <authorList>
            <person name="Hensen N."/>
            <person name="Bonometti L."/>
            <person name="Westerberg I."/>
            <person name="Brannstrom I.O."/>
            <person name="Guillou S."/>
            <person name="Cros-Aarteil S."/>
            <person name="Calhoun S."/>
            <person name="Haridas S."/>
            <person name="Kuo A."/>
            <person name="Mondo S."/>
            <person name="Pangilinan J."/>
            <person name="Riley R."/>
            <person name="LaButti K."/>
            <person name="Andreopoulos B."/>
            <person name="Lipzen A."/>
            <person name="Chen C."/>
            <person name="Yan M."/>
            <person name="Daum C."/>
            <person name="Ng V."/>
            <person name="Clum A."/>
            <person name="Steindorff A."/>
            <person name="Ohm R.A."/>
            <person name="Martin F."/>
            <person name="Silar P."/>
            <person name="Natvig D.O."/>
            <person name="Lalanne C."/>
            <person name="Gautier V."/>
            <person name="Ament-Velasquez S.L."/>
            <person name="Kruys A."/>
            <person name="Hutchinson M.I."/>
            <person name="Powell A.J."/>
            <person name="Barry K."/>
            <person name="Miller A.N."/>
            <person name="Grigoriev I.V."/>
            <person name="Debuchy R."/>
            <person name="Gladieux P."/>
            <person name="Hiltunen Thoren M."/>
            <person name="Johannesson H."/>
        </authorList>
    </citation>
    <scope>NUCLEOTIDE SEQUENCE</scope>
    <source>
        <strain evidence="2">CBS 626.80</strain>
    </source>
</reference>
<accession>A0AAN6P023</accession>
<gene>
    <name evidence="2" type="ORF">QBC32DRAFT_337072</name>
</gene>
<evidence type="ECO:0000313" key="2">
    <source>
        <dbReference type="EMBL" id="KAK3954161.1"/>
    </source>
</evidence>
<keyword evidence="3" id="KW-1185">Reference proteome</keyword>
<sequence>MRHRNVAKNLFQKRELLDTKDSIDIAGSASHIRTTATLQKMSSPSRVLHATTKTRSAFNGSHNGYSSVASRDL</sequence>
<name>A0AAN6P023_9PEZI</name>
<protein>
    <submittedName>
        <fullName evidence="2">Uncharacterized protein</fullName>
    </submittedName>
</protein>
<organism evidence="2 3">
    <name type="scientific">Pseudoneurospora amorphoporcata</name>
    <dbReference type="NCBI Taxonomy" id="241081"/>
    <lineage>
        <taxon>Eukaryota</taxon>
        <taxon>Fungi</taxon>
        <taxon>Dikarya</taxon>
        <taxon>Ascomycota</taxon>
        <taxon>Pezizomycotina</taxon>
        <taxon>Sordariomycetes</taxon>
        <taxon>Sordariomycetidae</taxon>
        <taxon>Sordariales</taxon>
        <taxon>Sordariaceae</taxon>
        <taxon>Pseudoneurospora</taxon>
    </lineage>
</organism>
<feature type="region of interest" description="Disordered" evidence="1">
    <location>
        <begin position="36"/>
        <end position="73"/>
    </location>
</feature>
<reference evidence="2" key="2">
    <citation type="submission" date="2023-06" db="EMBL/GenBank/DDBJ databases">
        <authorList>
            <consortium name="Lawrence Berkeley National Laboratory"/>
            <person name="Mondo S.J."/>
            <person name="Hensen N."/>
            <person name="Bonometti L."/>
            <person name="Westerberg I."/>
            <person name="Brannstrom I.O."/>
            <person name="Guillou S."/>
            <person name="Cros-Aarteil S."/>
            <person name="Calhoun S."/>
            <person name="Haridas S."/>
            <person name="Kuo A."/>
            <person name="Pangilinan J."/>
            <person name="Riley R."/>
            <person name="Labutti K."/>
            <person name="Andreopoulos B."/>
            <person name="Lipzen A."/>
            <person name="Chen C."/>
            <person name="Yanf M."/>
            <person name="Daum C."/>
            <person name="Ng V."/>
            <person name="Clum A."/>
            <person name="Steindorff A."/>
            <person name="Ohm R."/>
            <person name="Martin F."/>
            <person name="Silar P."/>
            <person name="Natvig D."/>
            <person name="Lalanne C."/>
            <person name="Gautier V."/>
            <person name="Ament-Velasquez S.L."/>
            <person name="Kruys A."/>
            <person name="Hutchinson M.I."/>
            <person name="Powell A.J."/>
            <person name="Barry K."/>
            <person name="Miller A.N."/>
            <person name="Grigoriev I.V."/>
            <person name="Debuchy R."/>
            <person name="Gladieux P."/>
            <person name="Thoren M.H."/>
            <person name="Johannesson H."/>
        </authorList>
    </citation>
    <scope>NUCLEOTIDE SEQUENCE</scope>
    <source>
        <strain evidence="2">CBS 626.80</strain>
    </source>
</reference>
<dbReference type="Proteomes" id="UP001303222">
    <property type="component" value="Unassembled WGS sequence"/>
</dbReference>
<dbReference type="EMBL" id="MU859094">
    <property type="protein sequence ID" value="KAK3954161.1"/>
    <property type="molecule type" value="Genomic_DNA"/>
</dbReference>
<dbReference type="AlphaFoldDB" id="A0AAN6P023"/>